<dbReference type="Gene3D" id="3.30.70.330">
    <property type="match status" value="2"/>
</dbReference>
<feature type="region of interest" description="Disordered" evidence="2">
    <location>
        <begin position="378"/>
        <end position="404"/>
    </location>
</feature>
<dbReference type="GO" id="GO:0003723">
    <property type="term" value="F:RNA binding"/>
    <property type="evidence" value="ECO:0007669"/>
    <property type="project" value="UniProtKB-KW"/>
</dbReference>
<dbReference type="EMBL" id="HACA01027816">
    <property type="protein sequence ID" value="CDW45177.1"/>
    <property type="molecule type" value="Transcribed_RNA"/>
</dbReference>
<evidence type="ECO:0000256" key="1">
    <source>
        <dbReference type="ARBA" id="ARBA00022884"/>
    </source>
</evidence>
<evidence type="ECO:0000313" key="4">
    <source>
        <dbReference type="EMBL" id="CDW45177.1"/>
    </source>
</evidence>
<feature type="region of interest" description="Disordered" evidence="2">
    <location>
        <begin position="315"/>
        <end position="354"/>
    </location>
</feature>
<reference evidence="4" key="1">
    <citation type="submission" date="2014-05" db="EMBL/GenBank/DDBJ databases">
        <authorList>
            <person name="Chronopoulou M."/>
        </authorList>
    </citation>
    <scope>NUCLEOTIDE SEQUENCE</scope>
    <source>
        <tissue evidence="4">Whole organism</tissue>
    </source>
</reference>
<evidence type="ECO:0000259" key="3">
    <source>
        <dbReference type="SMART" id="SM00360"/>
    </source>
</evidence>
<keyword evidence="1" id="KW-0694">RNA-binding</keyword>
<proteinExistence type="predicted"/>
<dbReference type="AlphaFoldDB" id="A0A0K2V4V9"/>
<dbReference type="InterPro" id="IPR035979">
    <property type="entry name" value="RBD_domain_sf"/>
</dbReference>
<evidence type="ECO:0000256" key="2">
    <source>
        <dbReference type="SAM" id="MobiDB-lite"/>
    </source>
</evidence>
<name>A0A0K2V4V9_LEPSM</name>
<dbReference type="InterPro" id="IPR012677">
    <property type="entry name" value="Nucleotide-bd_a/b_plait_sf"/>
</dbReference>
<dbReference type="OrthoDB" id="639027at2759"/>
<protein>
    <recommendedName>
        <fullName evidence="3">RRM domain-containing protein</fullName>
    </recommendedName>
</protein>
<accession>A0A0K2V4V9</accession>
<dbReference type="InterPro" id="IPR000504">
    <property type="entry name" value="RRM_dom"/>
</dbReference>
<sequence length="571" mass="62538">MISEKTGESKDYGLIKYMSSDAAAQARHLLDNREIDSYTIDCDWLNSGRITFASLHSKCLYVNHLPPNYRDMGEFRKRFSVIKNPPYCQIAMKNGVIQNWGLVEFFDHVEAEETRDFMNGCKIHNTPIRVHYCIPGVNAINIYMQVVNAPEKKKALLHDAPSANVYSQLQKLAKQNPSFAQNLQNIIQEQIVSISSGGVSSTHNNERNSSSEVVVMPGRQQTPPPHVVPVNPNLNANAQAALMILLTAQMQSETGEVSLLQNPQVVGILQSLVSQAGTKNSSSNGNGGSPSLTDLLSDPVLSSVLHNNNRLQKVLNKENRPSSMLDNSGVIKRSPTLLGDAPQGYSANLGRKDSPPPLIPNNLSSLLNTQNLSELLGSLDPSRPTPTFNEAPQIRKPPTNPRPVLIQDPPPPAPTIYNRQISVSTAPSLLHQPPIFTQQIHPQLQMINASTFPLGVPPPHNHNPYFLSQPNFISPPHPQTQPPPQQYISGIPIITTLTGGGGPPLYLGTPTTPTTASSNSLFTSPSQLKRKLPIPPSPEQSPEGPYIGQHSQGLGGHYADSYWRNKRSRFH</sequence>
<dbReference type="SUPFAM" id="SSF54928">
    <property type="entry name" value="RNA-binding domain, RBD"/>
    <property type="match status" value="1"/>
</dbReference>
<feature type="domain" description="RRM" evidence="3">
    <location>
        <begin position="59"/>
        <end position="131"/>
    </location>
</feature>
<feature type="compositionally biased region" description="Polar residues" evidence="2">
    <location>
        <begin position="516"/>
        <end position="527"/>
    </location>
</feature>
<organism evidence="4">
    <name type="scientific">Lepeophtheirus salmonis</name>
    <name type="common">Salmon louse</name>
    <name type="synonym">Caligus salmonis</name>
    <dbReference type="NCBI Taxonomy" id="72036"/>
    <lineage>
        <taxon>Eukaryota</taxon>
        <taxon>Metazoa</taxon>
        <taxon>Ecdysozoa</taxon>
        <taxon>Arthropoda</taxon>
        <taxon>Crustacea</taxon>
        <taxon>Multicrustacea</taxon>
        <taxon>Hexanauplia</taxon>
        <taxon>Copepoda</taxon>
        <taxon>Siphonostomatoida</taxon>
        <taxon>Caligidae</taxon>
        <taxon>Lepeophtheirus</taxon>
    </lineage>
</organism>
<dbReference type="SMART" id="SM00360">
    <property type="entry name" value="RRM"/>
    <property type="match status" value="1"/>
</dbReference>
<feature type="region of interest" description="Disordered" evidence="2">
    <location>
        <begin position="508"/>
        <end position="560"/>
    </location>
</feature>